<feature type="compositionally biased region" description="Polar residues" evidence="1">
    <location>
        <begin position="207"/>
        <end position="221"/>
    </location>
</feature>
<keyword evidence="4" id="KW-0675">Receptor</keyword>
<gene>
    <name evidence="4" type="primary">LOC105843314</name>
</gene>
<dbReference type="CDD" id="cd00934">
    <property type="entry name" value="PTB"/>
    <property type="match status" value="1"/>
</dbReference>
<feature type="region of interest" description="Disordered" evidence="1">
    <location>
        <begin position="207"/>
        <end position="260"/>
    </location>
</feature>
<sequence>MAVKSLLDLSLDLKSAVRKKFSIQDSKSHSPVSDTKIITTQKLSFSTPHDLVSNSIEEIEPMSLTLQYLGFAELKAPGLPEICVKVNNMYLAAKPSLKTFDKTQVTLSRAGITLKQNNENEYIYKPRRIIYCGVDKQHQRVFSFNYQYGLRAENIHLHVLVCKTKEDARMIAKYLGQVFKIISKDEHEKDKKDKQMHSEGLTKFKTRSTQNINHNTNNYYPKSQIKDGSASKENSCEKGACGSDSEWSPGEQLMPQLPVA</sequence>
<dbReference type="PANTHER" id="PTHR16265:SF1">
    <property type="entry name" value="PTB-CONTAINING, CUBILIN AND LRP1-INTERACTING PROTEIN"/>
    <property type="match status" value="1"/>
</dbReference>
<dbReference type="RefSeq" id="XP_065666693.1">
    <property type="nucleotide sequence ID" value="XM_065810621.1"/>
</dbReference>
<evidence type="ECO:0000313" key="3">
    <source>
        <dbReference type="Proteomes" id="UP001652625"/>
    </source>
</evidence>
<keyword evidence="3" id="KW-1185">Reference proteome</keyword>
<dbReference type="SUPFAM" id="SSF50729">
    <property type="entry name" value="PH domain-like"/>
    <property type="match status" value="1"/>
</dbReference>
<reference evidence="4" key="1">
    <citation type="submission" date="2025-08" db="UniProtKB">
        <authorList>
            <consortium name="RefSeq"/>
        </authorList>
    </citation>
    <scope>IDENTIFICATION</scope>
</reference>
<keyword evidence="4" id="KW-0449">Lipoprotein</keyword>
<dbReference type="InterPro" id="IPR006020">
    <property type="entry name" value="PTB/PI_dom"/>
</dbReference>
<organism evidence="3 4">
    <name type="scientific">Hydra vulgaris</name>
    <name type="common">Hydra</name>
    <name type="synonym">Hydra attenuata</name>
    <dbReference type="NCBI Taxonomy" id="6087"/>
    <lineage>
        <taxon>Eukaryota</taxon>
        <taxon>Metazoa</taxon>
        <taxon>Cnidaria</taxon>
        <taxon>Hydrozoa</taxon>
        <taxon>Hydroidolina</taxon>
        <taxon>Anthoathecata</taxon>
        <taxon>Aplanulata</taxon>
        <taxon>Hydridae</taxon>
        <taxon>Hydra</taxon>
    </lineage>
</organism>
<dbReference type="GeneID" id="105843314"/>
<name>A0ABM4CXV8_HYDVU</name>
<proteinExistence type="predicted"/>
<dbReference type="InterPro" id="IPR011993">
    <property type="entry name" value="PH-like_dom_sf"/>
</dbReference>
<dbReference type="Pfam" id="PF14719">
    <property type="entry name" value="PID_2"/>
    <property type="match status" value="1"/>
</dbReference>
<evidence type="ECO:0000259" key="2">
    <source>
        <dbReference type="Pfam" id="PF14719"/>
    </source>
</evidence>
<protein>
    <submittedName>
        <fullName evidence="4">Low density lipoprotein receptor adapter protein 1</fullName>
    </submittedName>
</protein>
<dbReference type="Proteomes" id="UP001652625">
    <property type="component" value="Chromosome 11"/>
</dbReference>
<feature type="domain" description="PID" evidence="2">
    <location>
        <begin position="85"/>
        <end position="197"/>
    </location>
</feature>
<evidence type="ECO:0000313" key="4">
    <source>
        <dbReference type="RefSeq" id="XP_065666693.1"/>
    </source>
</evidence>
<dbReference type="Gene3D" id="2.30.29.30">
    <property type="entry name" value="Pleckstrin-homology domain (PH domain)/Phosphotyrosine-binding domain (PTB)"/>
    <property type="match status" value="1"/>
</dbReference>
<accession>A0ABM4CXV8</accession>
<dbReference type="PANTHER" id="PTHR16265">
    <property type="entry name" value="PTB-CONTAINING, CUBILIN AND LRP1-INTERACTING PROTEIN"/>
    <property type="match status" value="1"/>
</dbReference>
<dbReference type="InterPro" id="IPR039112">
    <property type="entry name" value="PID1"/>
</dbReference>
<evidence type="ECO:0000256" key="1">
    <source>
        <dbReference type="SAM" id="MobiDB-lite"/>
    </source>
</evidence>